<dbReference type="Pfam" id="PF00023">
    <property type="entry name" value="Ank"/>
    <property type="match status" value="1"/>
</dbReference>
<dbReference type="SUPFAM" id="SSF48403">
    <property type="entry name" value="Ankyrin repeat"/>
    <property type="match status" value="1"/>
</dbReference>
<dbReference type="VEuPathDB" id="FungiDB:BO80DRAFT_339585"/>
<dbReference type="InterPro" id="IPR002110">
    <property type="entry name" value="Ankyrin_rpt"/>
</dbReference>
<proteinExistence type="predicted"/>
<dbReference type="AlphaFoldDB" id="A0A395H7P9"/>
<organism evidence="4 5">
    <name type="scientific">Aspergillus ibericus CBS 121593</name>
    <dbReference type="NCBI Taxonomy" id="1448316"/>
    <lineage>
        <taxon>Eukaryota</taxon>
        <taxon>Fungi</taxon>
        <taxon>Dikarya</taxon>
        <taxon>Ascomycota</taxon>
        <taxon>Pezizomycotina</taxon>
        <taxon>Eurotiomycetes</taxon>
        <taxon>Eurotiomycetidae</taxon>
        <taxon>Eurotiales</taxon>
        <taxon>Aspergillaceae</taxon>
        <taxon>Aspergillus</taxon>
        <taxon>Aspergillus subgen. Circumdati</taxon>
    </lineage>
</organism>
<feature type="repeat" description="ANK" evidence="3">
    <location>
        <begin position="179"/>
        <end position="211"/>
    </location>
</feature>
<evidence type="ECO:0000313" key="5">
    <source>
        <dbReference type="Proteomes" id="UP000249402"/>
    </source>
</evidence>
<keyword evidence="2 3" id="KW-0040">ANK repeat</keyword>
<name>A0A395H7P9_9EURO</name>
<sequence length="270" mass="29900">CMFEPSEVENIPPIIKAGNCDELEYLLRTTSLDPAFLSDPGIPLLSLAVVHLQLGCVKLLLQYNADPNQTGSWREAYPLDYVLPDQCRGSYATQCAIMEVLVRAGGRFTYASALDVICLENRLDLLQLAVQNRTDLRGLRFADGATVLQRAALKVSGRSEIIDYILEQAPELLNVTDTLGHTALHYALQNPNRDVVKHLLRFPIDLSVVDVFQESALSVAISSNRVEAVDRMLGRKDLDMLHLHQGIPFDKAPLGRAIATRNEGLLDLLL</sequence>
<dbReference type="GeneID" id="37220063"/>
<dbReference type="RefSeq" id="XP_025578269.1">
    <property type="nucleotide sequence ID" value="XM_025715198.1"/>
</dbReference>
<dbReference type="OrthoDB" id="539213at2759"/>
<accession>A0A395H7P9</accession>
<evidence type="ECO:0000313" key="4">
    <source>
        <dbReference type="EMBL" id="RAL03942.1"/>
    </source>
</evidence>
<keyword evidence="5" id="KW-1185">Reference proteome</keyword>
<reference evidence="4 5" key="1">
    <citation type="submission" date="2018-02" db="EMBL/GenBank/DDBJ databases">
        <title>The genomes of Aspergillus section Nigri reveals drivers in fungal speciation.</title>
        <authorList>
            <consortium name="DOE Joint Genome Institute"/>
            <person name="Vesth T.C."/>
            <person name="Nybo J."/>
            <person name="Theobald S."/>
            <person name="Brandl J."/>
            <person name="Frisvad J.C."/>
            <person name="Nielsen K.F."/>
            <person name="Lyhne E.K."/>
            <person name="Kogle M.E."/>
            <person name="Kuo A."/>
            <person name="Riley R."/>
            <person name="Clum A."/>
            <person name="Nolan M."/>
            <person name="Lipzen A."/>
            <person name="Salamov A."/>
            <person name="Henrissat B."/>
            <person name="Wiebenga A."/>
            <person name="De vries R.P."/>
            <person name="Grigoriev I.V."/>
            <person name="Mortensen U.H."/>
            <person name="Andersen M.R."/>
            <person name="Baker S.E."/>
        </authorList>
    </citation>
    <scope>NUCLEOTIDE SEQUENCE [LARGE SCALE GENOMIC DNA]</scope>
    <source>
        <strain evidence="4 5">CBS 121593</strain>
    </source>
</reference>
<evidence type="ECO:0000256" key="3">
    <source>
        <dbReference type="PROSITE-ProRule" id="PRU00023"/>
    </source>
</evidence>
<dbReference type="STRING" id="1448316.A0A395H7P9"/>
<dbReference type="PROSITE" id="PS50297">
    <property type="entry name" value="ANK_REP_REGION"/>
    <property type="match status" value="1"/>
</dbReference>
<dbReference type="Pfam" id="PF12796">
    <property type="entry name" value="Ank_2"/>
    <property type="match status" value="1"/>
</dbReference>
<protein>
    <submittedName>
        <fullName evidence="4">Ankyrin</fullName>
    </submittedName>
</protein>
<dbReference type="PANTHER" id="PTHR24198:SF165">
    <property type="entry name" value="ANKYRIN REPEAT-CONTAINING PROTEIN-RELATED"/>
    <property type="match status" value="1"/>
</dbReference>
<dbReference type="InterPro" id="IPR036770">
    <property type="entry name" value="Ankyrin_rpt-contain_sf"/>
</dbReference>
<dbReference type="Gene3D" id="1.25.40.20">
    <property type="entry name" value="Ankyrin repeat-containing domain"/>
    <property type="match status" value="1"/>
</dbReference>
<gene>
    <name evidence="4" type="ORF">BO80DRAFT_339585</name>
</gene>
<dbReference type="SMART" id="SM00248">
    <property type="entry name" value="ANK"/>
    <property type="match status" value="5"/>
</dbReference>
<evidence type="ECO:0000256" key="1">
    <source>
        <dbReference type="ARBA" id="ARBA00022737"/>
    </source>
</evidence>
<keyword evidence="1" id="KW-0677">Repeat</keyword>
<evidence type="ECO:0000256" key="2">
    <source>
        <dbReference type="ARBA" id="ARBA00023043"/>
    </source>
</evidence>
<dbReference type="EMBL" id="KZ824426">
    <property type="protein sequence ID" value="RAL03942.1"/>
    <property type="molecule type" value="Genomic_DNA"/>
</dbReference>
<feature type="non-terminal residue" evidence="4">
    <location>
        <position position="270"/>
    </location>
</feature>
<dbReference type="Proteomes" id="UP000249402">
    <property type="component" value="Unassembled WGS sequence"/>
</dbReference>
<feature type="non-terminal residue" evidence="4">
    <location>
        <position position="1"/>
    </location>
</feature>
<dbReference type="PROSITE" id="PS50088">
    <property type="entry name" value="ANK_REPEAT"/>
    <property type="match status" value="1"/>
</dbReference>
<dbReference type="PANTHER" id="PTHR24198">
    <property type="entry name" value="ANKYRIN REPEAT AND PROTEIN KINASE DOMAIN-CONTAINING PROTEIN"/>
    <property type="match status" value="1"/>
</dbReference>